<accession>A0ABV9PTY0</accession>
<keyword evidence="5" id="KW-0067">ATP-binding</keyword>
<dbReference type="Pfam" id="PF00176">
    <property type="entry name" value="SNF2-rel_dom"/>
    <property type="match status" value="1"/>
</dbReference>
<reference evidence="6" key="1">
    <citation type="journal article" date="2019" name="Int. J. Syst. Evol. Microbiol.">
        <title>The Global Catalogue of Microorganisms (GCM) 10K type strain sequencing project: providing services to taxonomists for standard genome sequencing and annotation.</title>
        <authorList>
            <consortium name="The Broad Institute Genomics Platform"/>
            <consortium name="The Broad Institute Genome Sequencing Center for Infectious Disease"/>
            <person name="Wu L."/>
            <person name="Ma J."/>
        </authorList>
    </citation>
    <scope>NUCLEOTIDE SEQUENCE [LARGE SCALE GENOMIC DNA]</scope>
    <source>
        <strain evidence="6">JCM 11882</strain>
    </source>
</reference>
<dbReference type="Gene3D" id="3.40.50.300">
    <property type="entry name" value="P-loop containing nucleotide triphosphate hydrolases"/>
    <property type="match status" value="1"/>
</dbReference>
<evidence type="ECO:0000313" key="5">
    <source>
        <dbReference type="EMBL" id="MFC4756247.1"/>
    </source>
</evidence>
<gene>
    <name evidence="5" type="ORF">ACFO7U_15855</name>
</gene>
<feature type="domain" description="Helicase C-terminal" evidence="4">
    <location>
        <begin position="817"/>
        <end position="973"/>
    </location>
</feature>
<dbReference type="InterPro" id="IPR000330">
    <property type="entry name" value="SNF2_N"/>
</dbReference>
<sequence length="991" mass="105138">MTQTPEPRLHAVWQSGAVGLWCETGLRRPGSVAPAGSVTAVGRAGAPAAVVEFLERYSLTHKLGVRVPVEGRVRDARVPGIRISVGAAIDLCRLLEAGESPVGAGRPGGAGVGEGGALWAGAALRALAALSAGVGAFVRSGHIVPELSRFEGGWVAGWSLAASPVVSAWAAECLSRCHGLVTNREELDRLLDALTDQHARMALAPLVRDRRSALGTALITGADVPSGGQALAGAVAEFGRAAAARDVEVVFRIVEPRSGDDARETSDDPSTGEGADEGGGEVLWRLEVLVRTGTDSLRPYAELPDPSVVTDAVGDVVERAVRSWPPLGRAGPARGGPDLLLPTELVVELVDEGVETLRGRGVEVLLPRAWTRVRTAVRVVVSEPGTETVDSGRRLGVDQLNDVNWEMIVDDEPLDPTEVQMLLDTASDLVRLRGQWVRADSGALRRAARFLAARKGGRMTAPALAAALMSEEAEGVEVNAPPTLDWIPSSSSIVVDLPDWFRATLRPYQLEGLRWLTALSRADTGAVLADDMGLGKTMQVLALAASEVGAVGPTGEPICRVGATLVVAPLTLLSTWAREASTFAPALSVTTHHGPERDRDEGAAERLAAADLVLTSYGTAARDVDMLSEVPWRRLVADEAQTIKNPSTGVSRALMAIPAEHRIALTGTPVENRLDELRAVLEFANPGALGSASTFRARFAVPIESRRDEAAASRLRALAGPFVLRRLKSDPRVVSDLPEKQHIRVDAPLTREQATLYRAVVEDMLEQVKESEGAARKGAILSGLTALKQVCNHPAHYLGDGSALLRGGRHRSGKLAALDEVLTEILASDEKVLLFTQYRAFGDLILPMLERRAAAAVPFLHGGVTAAARTEMVRGFQSPGGPPVMLASLRAGGTGLTLTEANHVVHLDRWWNPAVENQATDRVHRIGQSRVVQVRTLVAPGTVEDRIDELLEAKRDLAELTLGPMAGPLTELDDAELGALVALTDEGVEEP</sequence>
<dbReference type="SMART" id="SM00490">
    <property type="entry name" value="HELICc"/>
    <property type="match status" value="1"/>
</dbReference>
<dbReference type="InterPro" id="IPR038718">
    <property type="entry name" value="SNF2-like_sf"/>
</dbReference>
<dbReference type="InterPro" id="IPR022138">
    <property type="entry name" value="DUF3670"/>
</dbReference>
<dbReference type="Pfam" id="PF12419">
    <property type="entry name" value="DUF3670"/>
    <property type="match status" value="1"/>
</dbReference>
<dbReference type="Gene3D" id="3.40.50.10810">
    <property type="entry name" value="Tandem AAA-ATPase domain"/>
    <property type="match status" value="1"/>
</dbReference>
<protein>
    <submittedName>
        <fullName evidence="5">DEAD/DEAH box helicase</fullName>
        <ecNumber evidence="5">3.6.4.-</ecNumber>
    </submittedName>
</protein>
<evidence type="ECO:0000313" key="6">
    <source>
        <dbReference type="Proteomes" id="UP001595836"/>
    </source>
</evidence>
<keyword evidence="5" id="KW-0547">Nucleotide-binding</keyword>
<keyword evidence="5" id="KW-0347">Helicase</keyword>
<feature type="region of interest" description="Disordered" evidence="2">
    <location>
        <begin position="258"/>
        <end position="278"/>
    </location>
</feature>
<dbReference type="InterPro" id="IPR001650">
    <property type="entry name" value="Helicase_C-like"/>
</dbReference>
<dbReference type="InterPro" id="IPR027417">
    <property type="entry name" value="P-loop_NTPase"/>
</dbReference>
<keyword evidence="6" id="KW-1185">Reference proteome</keyword>
<proteinExistence type="predicted"/>
<evidence type="ECO:0000256" key="2">
    <source>
        <dbReference type="SAM" id="MobiDB-lite"/>
    </source>
</evidence>
<comment type="caution">
    <text evidence="5">The sequence shown here is derived from an EMBL/GenBank/DDBJ whole genome shotgun (WGS) entry which is preliminary data.</text>
</comment>
<dbReference type="PROSITE" id="PS51192">
    <property type="entry name" value="HELICASE_ATP_BIND_1"/>
    <property type="match status" value="1"/>
</dbReference>
<dbReference type="GO" id="GO:0016787">
    <property type="term" value="F:hydrolase activity"/>
    <property type="evidence" value="ECO:0007669"/>
    <property type="project" value="UniProtKB-KW"/>
</dbReference>
<dbReference type="Pfam" id="PF00271">
    <property type="entry name" value="Helicase_C"/>
    <property type="match status" value="1"/>
</dbReference>
<dbReference type="EMBL" id="JBHSHP010000059">
    <property type="protein sequence ID" value="MFC4756247.1"/>
    <property type="molecule type" value="Genomic_DNA"/>
</dbReference>
<evidence type="ECO:0000259" key="3">
    <source>
        <dbReference type="PROSITE" id="PS51192"/>
    </source>
</evidence>
<dbReference type="InterPro" id="IPR014001">
    <property type="entry name" value="Helicase_ATP-bd"/>
</dbReference>
<dbReference type="InterPro" id="IPR049730">
    <property type="entry name" value="SNF2/RAD54-like_C"/>
</dbReference>
<evidence type="ECO:0000256" key="1">
    <source>
        <dbReference type="ARBA" id="ARBA00022801"/>
    </source>
</evidence>
<dbReference type="PANTHER" id="PTHR10799">
    <property type="entry name" value="SNF2/RAD54 HELICASE FAMILY"/>
    <property type="match status" value="1"/>
</dbReference>
<dbReference type="SUPFAM" id="SSF52540">
    <property type="entry name" value="P-loop containing nucleoside triphosphate hydrolases"/>
    <property type="match status" value="2"/>
</dbReference>
<dbReference type="GO" id="GO:0004386">
    <property type="term" value="F:helicase activity"/>
    <property type="evidence" value="ECO:0007669"/>
    <property type="project" value="UniProtKB-KW"/>
</dbReference>
<evidence type="ECO:0000259" key="4">
    <source>
        <dbReference type="PROSITE" id="PS51194"/>
    </source>
</evidence>
<dbReference type="CDD" id="cd18793">
    <property type="entry name" value="SF2_C_SNF"/>
    <property type="match status" value="1"/>
</dbReference>
<feature type="domain" description="Helicase ATP-binding" evidence="3">
    <location>
        <begin position="517"/>
        <end position="687"/>
    </location>
</feature>
<dbReference type="PROSITE" id="PS51194">
    <property type="entry name" value="HELICASE_CTER"/>
    <property type="match status" value="1"/>
</dbReference>
<dbReference type="EC" id="3.6.4.-" evidence="5"/>
<name>A0ABV9PTY0_9ACTN</name>
<dbReference type="SMART" id="SM00487">
    <property type="entry name" value="DEXDc"/>
    <property type="match status" value="1"/>
</dbReference>
<dbReference type="Proteomes" id="UP001595836">
    <property type="component" value="Unassembled WGS sequence"/>
</dbReference>
<organism evidence="5 6">
    <name type="scientific">Dietzia aurantiaca</name>
    <dbReference type="NCBI Taxonomy" id="983873"/>
    <lineage>
        <taxon>Bacteria</taxon>
        <taxon>Bacillati</taxon>
        <taxon>Actinomycetota</taxon>
        <taxon>Actinomycetes</taxon>
        <taxon>Mycobacteriales</taxon>
        <taxon>Dietziaceae</taxon>
        <taxon>Dietzia</taxon>
    </lineage>
</organism>
<keyword evidence="1 5" id="KW-0378">Hydrolase</keyword>